<dbReference type="Pfam" id="PF06013">
    <property type="entry name" value="WXG100"/>
    <property type="match status" value="1"/>
</dbReference>
<dbReference type="RefSeq" id="WP_091180331.1">
    <property type="nucleotide sequence ID" value="NZ_FNRY01000001.1"/>
</dbReference>
<dbReference type="Proteomes" id="UP000199183">
    <property type="component" value="Unassembled WGS sequence"/>
</dbReference>
<feature type="compositionally biased region" description="Polar residues" evidence="1">
    <location>
        <begin position="1"/>
        <end position="16"/>
    </location>
</feature>
<gene>
    <name evidence="2" type="ORF">SAMN04489806_0859</name>
</gene>
<dbReference type="InterPro" id="IPR010310">
    <property type="entry name" value="T7SS_ESAT-6-like"/>
</dbReference>
<sequence>MNDISLTPESMRSTATKLDGGQGEIKGLLTKLQSEVNSLLGSNFVTQKASPAFGEGYNKLNSSMNQAVDGITQMTGALRNMAQSAEEWDASNAR</sequence>
<dbReference type="SUPFAM" id="SSF140453">
    <property type="entry name" value="EsxAB dimer-like"/>
    <property type="match status" value="1"/>
</dbReference>
<keyword evidence="3" id="KW-1185">Reference proteome</keyword>
<name>A0A1H4JUX5_9MICO</name>
<dbReference type="OrthoDB" id="3783879at2"/>
<dbReference type="EMBL" id="FNRY01000001">
    <property type="protein sequence ID" value="SEB49665.1"/>
    <property type="molecule type" value="Genomic_DNA"/>
</dbReference>
<evidence type="ECO:0000256" key="1">
    <source>
        <dbReference type="SAM" id="MobiDB-lite"/>
    </source>
</evidence>
<reference evidence="2 3" key="1">
    <citation type="submission" date="2016-10" db="EMBL/GenBank/DDBJ databases">
        <authorList>
            <person name="de Groot N.N."/>
        </authorList>
    </citation>
    <scope>NUCLEOTIDE SEQUENCE [LARGE SCALE GENOMIC DNA]</scope>
    <source>
        <strain evidence="2 3">DSM 21799</strain>
    </source>
</reference>
<evidence type="ECO:0000313" key="3">
    <source>
        <dbReference type="Proteomes" id="UP000199183"/>
    </source>
</evidence>
<feature type="region of interest" description="Disordered" evidence="1">
    <location>
        <begin position="1"/>
        <end position="20"/>
    </location>
</feature>
<dbReference type="Gene3D" id="1.10.287.1060">
    <property type="entry name" value="ESAT-6-like"/>
    <property type="match status" value="1"/>
</dbReference>
<proteinExistence type="predicted"/>
<dbReference type="AlphaFoldDB" id="A0A1H4JUX5"/>
<dbReference type="InterPro" id="IPR036689">
    <property type="entry name" value="ESAT-6-like_sf"/>
</dbReference>
<protein>
    <submittedName>
        <fullName evidence="2">WXG100 family type VII secretion target</fullName>
    </submittedName>
</protein>
<dbReference type="STRING" id="640635.SAMN04489806_0859"/>
<evidence type="ECO:0000313" key="2">
    <source>
        <dbReference type="EMBL" id="SEB49665.1"/>
    </source>
</evidence>
<accession>A0A1H4JUX5</accession>
<organism evidence="2 3">
    <name type="scientific">Paramicrobacterium humi</name>
    <dbReference type="NCBI Taxonomy" id="640635"/>
    <lineage>
        <taxon>Bacteria</taxon>
        <taxon>Bacillati</taxon>
        <taxon>Actinomycetota</taxon>
        <taxon>Actinomycetes</taxon>
        <taxon>Micrococcales</taxon>
        <taxon>Microbacteriaceae</taxon>
        <taxon>Paramicrobacterium</taxon>
    </lineage>
</organism>